<keyword evidence="3 4" id="KW-0574">Periplasm</keyword>
<organism evidence="6 7">
    <name type="scientific">Gallionella capsiferriformans (strain ES-2)</name>
    <name type="common">Gallionella ferruginea capsiferriformans (strain ES-2)</name>
    <dbReference type="NCBI Taxonomy" id="395494"/>
    <lineage>
        <taxon>Bacteria</taxon>
        <taxon>Pseudomonadati</taxon>
        <taxon>Pseudomonadota</taxon>
        <taxon>Betaproteobacteria</taxon>
        <taxon>Nitrosomonadales</taxon>
        <taxon>Gallionellaceae</taxon>
        <taxon>Gallionella</taxon>
    </lineage>
</organism>
<keyword evidence="7" id="KW-1185">Reference proteome</keyword>
<dbReference type="PANTHER" id="PTHR36307">
    <property type="entry name" value="FLAGELLA BASAL BODY P-RING FORMATION PROTEIN FLGA"/>
    <property type="match status" value="1"/>
</dbReference>
<keyword evidence="2 4" id="KW-0732">Signal</keyword>
<dbReference type="AlphaFoldDB" id="D9SEX5"/>
<keyword evidence="4" id="KW-1005">Bacterial flagellum biogenesis</keyword>
<evidence type="ECO:0000256" key="1">
    <source>
        <dbReference type="ARBA" id="ARBA00004418"/>
    </source>
</evidence>
<comment type="subcellular location">
    <subcellularLocation>
        <location evidence="1 4">Periplasm</location>
    </subcellularLocation>
</comment>
<keyword evidence="6" id="KW-0966">Cell projection</keyword>
<dbReference type="eggNOG" id="COG1261">
    <property type="taxonomic scope" value="Bacteria"/>
</dbReference>
<comment type="function">
    <text evidence="4">Involved in the assembly process of the P-ring formation. It may associate with FlgF on the rod constituting a structure essential for the P-ring assembly or may act as a modulator protein for the P-ring assembly.</text>
</comment>
<dbReference type="SMART" id="SM00858">
    <property type="entry name" value="SAF"/>
    <property type="match status" value="1"/>
</dbReference>
<dbReference type="EMBL" id="CP002159">
    <property type="protein sequence ID" value="ADL55072.1"/>
    <property type="molecule type" value="Genomic_DNA"/>
</dbReference>
<dbReference type="Pfam" id="PF13144">
    <property type="entry name" value="ChapFlgA"/>
    <property type="match status" value="1"/>
</dbReference>
<reference evidence="6 7" key="1">
    <citation type="submission" date="2010-08" db="EMBL/GenBank/DDBJ databases">
        <title>Complete sequence of Gallionella capsiferriformans ES-2.</title>
        <authorList>
            <consortium name="US DOE Joint Genome Institute"/>
            <person name="Lucas S."/>
            <person name="Copeland A."/>
            <person name="Lapidus A."/>
            <person name="Cheng J.-F."/>
            <person name="Bruce D."/>
            <person name="Goodwin L."/>
            <person name="Pitluck S."/>
            <person name="Chertkov O."/>
            <person name="Davenport K.W."/>
            <person name="Detter J.C."/>
            <person name="Han C."/>
            <person name="Tapia R."/>
            <person name="Land M."/>
            <person name="Hauser L."/>
            <person name="Chang Y.-J."/>
            <person name="Jeffries C."/>
            <person name="Kyrpides N."/>
            <person name="Ivanova N."/>
            <person name="Mikhailova N."/>
            <person name="Shelobolina E.S."/>
            <person name="Picardal F."/>
            <person name="Roden E."/>
            <person name="Emerson D."/>
            <person name="Woyke T."/>
        </authorList>
    </citation>
    <scope>NUCLEOTIDE SEQUENCE [LARGE SCALE GENOMIC DNA]</scope>
    <source>
        <strain evidence="6 7">ES-2</strain>
    </source>
</reference>
<dbReference type="HOGENOM" id="CLU_070510_2_1_4"/>
<keyword evidence="6" id="KW-0969">Cilium</keyword>
<dbReference type="InterPro" id="IPR041231">
    <property type="entry name" value="FlgA_N"/>
</dbReference>
<dbReference type="GO" id="GO:0044780">
    <property type="term" value="P:bacterial-type flagellum assembly"/>
    <property type="evidence" value="ECO:0007669"/>
    <property type="project" value="InterPro"/>
</dbReference>
<dbReference type="GO" id="GO:0042597">
    <property type="term" value="C:periplasmic space"/>
    <property type="evidence" value="ECO:0007669"/>
    <property type="project" value="UniProtKB-SubCell"/>
</dbReference>
<accession>D9SEX5</accession>
<evidence type="ECO:0000313" key="6">
    <source>
        <dbReference type="EMBL" id="ADL55072.1"/>
    </source>
</evidence>
<dbReference type="STRING" id="395494.Galf_1042"/>
<feature type="signal peptide" evidence="4">
    <location>
        <begin position="1"/>
        <end position="18"/>
    </location>
</feature>
<evidence type="ECO:0000256" key="2">
    <source>
        <dbReference type="ARBA" id="ARBA00022729"/>
    </source>
</evidence>
<sequence length="225" mass="24010" precursor="true">MKTLLLIIYLLCYSLASAAPQQDHAQLRAAAAALVQQQTAYLPGKVTFMVDEIDKRISLRPCSKIEAFLPPGTQLTGRVSIGVRCTETGGWSTLIPVQIKITRELLVSAHALTLGQIVRETDLARLQTETTLNSGITDASLIVGKVLRYSVAAGYILREDMLRPPYSIKQGQTVNLSIQANGFTLSSSGVALNNASEGETVQARTSSGRVISGTASADGVILINP</sequence>
<dbReference type="Gene3D" id="3.90.1210.10">
    <property type="entry name" value="Antifreeze-like/N-acetylneuraminic acid synthase C-terminal domain"/>
    <property type="match status" value="1"/>
</dbReference>
<dbReference type="Gene3D" id="2.30.30.760">
    <property type="match status" value="1"/>
</dbReference>
<name>D9SEX5_GALCS</name>
<dbReference type="NCBIfam" id="TIGR03170">
    <property type="entry name" value="flgA_cterm"/>
    <property type="match status" value="1"/>
</dbReference>
<dbReference type="OrthoDB" id="8561436at2"/>
<gene>
    <name evidence="6" type="ordered locus">Galf_1042</name>
</gene>
<dbReference type="Proteomes" id="UP000001235">
    <property type="component" value="Chromosome"/>
</dbReference>
<proteinExistence type="inferred from homology"/>
<keyword evidence="6" id="KW-0282">Flagellum</keyword>
<evidence type="ECO:0000313" key="7">
    <source>
        <dbReference type="Proteomes" id="UP000001235"/>
    </source>
</evidence>
<dbReference type="InterPro" id="IPR017585">
    <property type="entry name" value="SAF_FlgA"/>
</dbReference>
<evidence type="ECO:0000256" key="3">
    <source>
        <dbReference type="ARBA" id="ARBA00022764"/>
    </source>
</evidence>
<dbReference type="RefSeq" id="WP_013293012.1">
    <property type="nucleotide sequence ID" value="NC_014394.1"/>
</dbReference>
<dbReference type="InterPro" id="IPR013974">
    <property type="entry name" value="SAF"/>
</dbReference>
<dbReference type="PANTHER" id="PTHR36307:SF1">
    <property type="entry name" value="FLAGELLA BASAL BODY P-RING FORMATION PROTEIN FLGA"/>
    <property type="match status" value="1"/>
</dbReference>
<dbReference type="CDD" id="cd11614">
    <property type="entry name" value="SAF_CpaB_FlgA_like"/>
    <property type="match status" value="1"/>
</dbReference>
<protein>
    <recommendedName>
        <fullName evidence="4">Flagella basal body P-ring formation protein FlgA</fullName>
    </recommendedName>
</protein>
<dbReference type="KEGG" id="gca:Galf_1042"/>
<evidence type="ECO:0000256" key="4">
    <source>
        <dbReference type="RuleBase" id="RU362063"/>
    </source>
</evidence>
<dbReference type="Pfam" id="PF17656">
    <property type="entry name" value="ChapFlgA_N"/>
    <property type="match status" value="1"/>
</dbReference>
<feature type="chain" id="PRO_5005127430" description="Flagella basal body P-ring formation protein FlgA" evidence="4">
    <location>
        <begin position="19"/>
        <end position="225"/>
    </location>
</feature>
<evidence type="ECO:0000259" key="5">
    <source>
        <dbReference type="SMART" id="SM00858"/>
    </source>
</evidence>
<dbReference type="InterPro" id="IPR039246">
    <property type="entry name" value="Flagellar_FlgA"/>
</dbReference>
<feature type="domain" description="SAF" evidence="5">
    <location>
        <begin position="103"/>
        <end position="163"/>
    </location>
</feature>
<comment type="similarity">
    <text evidence="4">Belongs to the FlgA family.</text>
</comment>